<feature type="domain" description="Ppx/GppA phosphatase C-terminal" evidence="3">
    <location>
        <begin position="308"/>
        <end position="461"/>
    </location>
</feature>
<dbReference type="GO" id="GO:0016462">
    <property type="term" value="F:pyrophosphatase activity"/>
    <property type="evidence" value="ECO:0007669"/>
    <property type="project" value="TreeGrafter"/>
</dbReference>
<dbReference type="InterPro" id="IPR043129">
    <property type="entry name" value="ATPase_NBD"/>
</dbReference>
<gene>
    <name evidence="4" type="ORF">IRI77_21290</name>
</gene>
<evidence type="ECO:0000313" key="4">
    <source>
        <dbReference type="EMBL" id="QOY85359.1"/>
    </source>
</evidence>
<dbReference type="PANTHER" id="PTHR30005">
    <property type="entry name" value="EXOPOLYPHOSPHATASE"/>
    <property type="match status" value="1"/>
</dbReference>
<dbReference type="EMBL" id="CP063849">
    <property type="protein sequence ID" value="QOY85359.1"/>
    <property type="molecule type" value="Genomic_DNA"/>
</dbReference>
<organism evidence="4 5">
    <name type="scientific">Paludibaculum fermentans</name>
    <dbReference type="NCBI Taxonomy" id="1473598"/>
    <lineage>
        <taxon>Bacteria</taxon>
        <taxon>Pseudomonadati</taxon>
        <taxon>Acidobacteriota</taxon>
        <taxon>Terriglobia</taxon>
        <taxon>Bryobacterales</taxon>
        <taxon>Bryobacteraceae</taxon>
        <taxon>Paludibaculum</taxon>
    </lineage>
</organism>
<dbReference type="CDD" id="cd24006">
    <property type="entry name" value="ASKHA_NBD_PPX_GppA"/>
    <property type="match status" value="1"/>
</dbReference>
<dbReference type="Gene3D" id="1.10.3210.10">
    <property type="entry name" value="Hypothetical protein af1432"/>
    <property type="match status" value="1"/>
</dbReference>
<dbReference type="AlphaFoldDB" id="A0A7S7SHU7"/>
<dbReference type="RefSeq" id="WP_194447029.1">
    <property type="nucleotide sequence ID" value="NZ_CP063849.1"/>
</dbReference>
<keyword evidence="5" id="KW-1185">Reference proteome</keyword>
<dbReference type="Pfam" id="PF21447">
    <property type="entry name" value="Ppx-GppA_III"/>
    <property type="match status" value="1"/>
</dbReference>
<dbReference type="PIRSF" id="PIRSF001267">
    <property type="entry name" value="Pyrophosphatase_GppA_Ppx"/>
    <property type="match status" value="1"/>
</dbReference>
<dbReference type="Pfam" id="PF02541">
    <property type="entry name" value="Ppx-GppA"/>
    <property type="match status" value="1"/>
</dbReference>
<dbReference type="Proteomes" id="UP000593892">
    <property type="component" value="Chromosome"/>
</dbReference>
<protein>
    <submittedName>
        <fullName evidence="4">Ppx/GppA family phosphatase</fullName>
    </submittedName>
</protein>
<dbReference type="InterPro" id="IPR050273">
    <property type="entry name" value="GppA/Ppx_hydrolase"/>
</dbReference>
<dbReference type="KEGG" id="pfer:IRI77_21290"/>
<dbReference type="Gene3D" id="3.30.420.40">
    <property type="match status" value="1"/>
</dbReference>
<evidence type="ECO:0000256" key="1">
    <source>
        <dbReference type="ARBA" id="ARBA00022801"/>
    </source>
</evidence>
<name>A0A7S7SHU7_PALFE</name>
<dbReference type="CDD" id="cd00077">
    <property type="entry name" value="HDc"/>
    <property type="match status" value="1"/>
</dbReference>
<keyword evidence="1" id="KW-0378">Hydrolase</keyword>
<evidence type="ECO:0000259" key="2">
    <source>
        <dbReference type="Pfam" id="PF02541"/>
    </source>
</evidence>
<proteinExistence type="predicted"/>
<dbReference type="InterPro" id="IPR003607">
    <property type="entry name" value="HD/PDEase_dom"/>
</dbReference>
<dbReference type="InterPro" id="IPR048950">
    <property type="entry name" value="Ppx_GppA_C"/>
</dbReference>
<dbReference type="PANTHER" id="PTHR30005:SF0">
    <property type="entry name" value="RETROGRADE REGULATION PROTEIN 2"/>
    <property type="match status" value="1"/>
</dbReference>
<reference evidence="4 5" key="1">
    <citation type="submission" date="2020-10" db="EMBL/GenBank/DDBJ databases">
        <title>Complete genome sequence of Paludibaculum fermentans P105T, a facultatively anaerobic acidobacterium capable of dissimilatory Fe(III) reduction.</title>
        <authorList>
            <person name="Dedysh S.N."/>
            <person name="Beletsky A.V."/>
            <person name="Kulichevskaya I.S."/>
            <person name="Mardanov A.V."/>
            <person name="Ravin N.V."/>
        </authorList>
    </citation>
    <scope>NUCLEOTIDE SEQUENCE [LARGE SCALE GENOMIC DNA]</scope>
    <source>
        <strain evidence="4 5">P105</strain>
    </source>
</reference>
<dbReference type="SUPFAM" id="SSF53067">
    <property type="entry name" value="Actin-like ATPase domain"/>
    <property type="match status" value="2"/>
</dbReference>
<evidence type="ECO:0000259" key="3">
    <source>
        <dbReference type="Pfam" id="PF21447"/>
    </source>
</evidence>
<sequence>MMAAESERGRPLKVLAEDRQVTRLGESVFRTGSIDPASLEFLCGVLTRMVAAYRPLGVLAVRAVATAAVRDASNGDEFVQRVSAVLGQPVEVISGQEEARLIHLGVETRWPHPDERILIVDIGGGSAEIIEAEHGLMKAAFSRPLGAVRLHSVFLQTDPPLPEDLRRMSEFIEEKLAVVSRRIDKGGFARAIGTSASASAIVCAANRIPRARRPEADRRRASLAQIRRLYKGLATMKLDERRKVVGIGPRRAEIILPGAAVLSAVMEHFQISQLAYCSAGVRDGILRDLAERGVGRERTRLDNEQRLQVEQFARRFGVDLRHARRVGIFARELFQALEPWHRLSPEQCRLLEASAYLRDVGHAINDMSHHKHSQYIVANSDIAGFTDLERIEVAMLCRYHRKAMPGTRHADFLQLPPERQRVVMLLAPLLRIADALDRSRDQRVAGIQCELRGSSFCLTIEASEDTGLEQWAVERAAAQFRQVYQKPLTVTSARL</sequence>
<dbReference type="InterPro" id="IPR003695">
    <property type="entry name" value="Ppx_GppA_N"/>
</dbReference>
<accession>A0A7S7SHU7</accession>
<dbReference type="SUPFAM" id="SSF109604">
    <property type="entry name" value="HD-domain/PDEase-like"/>
    <property type="match status" value="1"/>
</dbReference>
<evidence type="ECO:0000313" key="5">
    <source>
        <dbReference type="Proteomes" id="UP000593892"/>
    </source>
</evidence>
<dbReference type="InterPro" id="IPR030673">
    <property type="entry name" value="PyroPPase_GppA_Ppx"/>
</dbReference>
<dbReference type="Gene3D" id="3.30.420.150">
    <property type="entry name" value="Exopolyphosphatase. Domain 2"/>
    <property type="match status" value="1"/>
</dbReference>
<feature type="domain" description="Ppx/GppA phosphatase N-terminal" evidence="2">
    <location>
        <begin position="7"/>
        <end position="290"/>
    </location>
</feature>